<evidence type="ECO:0000313" key="2">
    <source>
        <dbReference type="Proteomes" id="UP001519460"/>
    </source>
</evidence>
<accession>A0ABD0M0P2</accession>
<dbReference type="AlphaFoldDB" id="A0ABD0M0P2"/>
<protein>
    <submittedName>
        <fullName evidence="1">Uncharacterized protein</fullName>
    </submittedName>
</protein>
<comment type="caution">
    <text evidence="1">The sequence shown here is derived from an EMBL/GenBank/DDBJ whole genome shotgun (WGS) entry which is preliminary data.</text>
</comment>
<dbReference type="Proteomes" id="UP001519460">
    <property type="component" value="Unassembled WGS sequence"/>
</dbReference>
<proteinExistence type="predicted"/>
<dbReference type="EMBL" id="JACVVK020000013">
    <property type="protein sequence ID" value="KAK7504858.1"/>
    <property type="molecule type" value="Genomic_DNA"/>
</dbReference>
<feature type="non-terminal residue" evidence="1">
    <location>
        <position position="1"/>
    </location>
</feature>
<evidence type="ECO:0000313" key="1">
    <source>
        <dbReference type="EMBL" id="KAK7504858.1"/>
    </source>
</evidence>
<organism evidence="1 2">
    <name type="scientific">Batillaria attramentaria</name>
    <dbReference type="NCBI Taxonomy" id="370345"/>
    <lineage>
        <taxon>Eukaryota</taxon>
        <taxon>Metazoa</taxon>
        <taxon>Spiralia</taxon>
        <taxon>Lophotrochozoa</taxon>
        <taxon>Mollusca</taxon>
        <taxon>Gastropoda</taxon>
        <taxon>Caenogastropoda</taxon>
        <taxon>Sorbeoconcha</taxon>
        <taxon>Cerithioidea</taxon>
        <taxon>Batillariidae</taxon>
        <taxon>Batillaria</taxon>
    </lineage>
</organism>
<reference evidence="1 2" key="1">
    <citation type="journal article" date="2023" name="Sci. Data">
        <title>Genome assembly of the Korean intertidal mud-creeper Batillaria attramentaria.</title>
        <authorList>
            <person name="Patra A.K."/>
            <person name="Ho P.T."/>
            <person name="Jun S."/>
            <person name="Lee S.J."/>
            <person name="Kim Y."/>
            <person name="Won Y.J."/>
        </authorList>
    </citation>
    <scope>NUCLEOTIDE SEQUENCE [LARGE SCALE GENOMIC DNA]</scope>
    <source>
        <strain evidence="1">Wonlab-2016</strain>
    </source>
</reference>
<sequence>LCERPWRKVYEHGPTGSRSSGNLQDLQTAITRGDGIRVVVRHVSGPQDQTAFSVEADNAVRFGDHVCAESLSSLNHFNSLYTAHSEGESMWHVLPCTSGNMHVVGVQLGGGGIISDKHFKFTGSWFVRSWAPGGTGCDASDGWCSAGVCHGVGGSCDLEGEARSSSWPVYSHYMRGDSAARKKISVLLDAVQRGQDVRAVMRDRGYSFPVDLVRWSVTQSWVNGQSVAHIGQRHFRTHVGMRTQAPYLWLSSWSTTGRRHNSRWALGGHVSRGANEDDVSLDWMTDACWRHVFTNDARGQHVRGSREELVASIRSGHRVRVVIGNTAAEADVLRVRGDHVGAQLLKQLSSLSEGKGDHHLLHDQARWRWQLVHTTGTILRLEVLVGNATVLQEEVISATVSWFVDTRPWQRLLLHSQGTTSGRVTDVASAVLGGASVRLRIRHDATNGDIFAPSANLKVSGLDSGFPVTSAQVLRYLSDEVSGDYEVRFQGRLTWWMTTVDSTGVMSLSAWDLGHNYRHFDIKLAPDIDWFVNH</sequence>
<name>A0ABD0M0P2_9CAEN</name>
<keyword evidence="2" id="KW-1185">Reference proteome</keyword>
<gene>
    <name evidence="1" type="ORF">BaRGS_00003886</name>
</gene>